<evidence type="ECO:0000313" key="10">
    <source>
        <dbReference type="Proteomes" id="UP000002279"/>
    </source>
</evidence>
<feature type="domain" description="Chemokine interleukin-8-like" evidence="8">
    <location>
        <begin position="27"/>
        <end position="85"/>
    </location>
</feature>
<dbReference type="InterPro" id="IPR000827">
    <property type="entry name" value="Chemokine_CC_CS"/>
</dbReference>
<evidence type="ECO:0000313" key="9">
    <source>
        <dbReference type="Ensembl" id="ENSOANP00000004649.2"/>
    </source>
</evidence>
<dbReference type="GO" id="GO:0008009">
    <property type="term" value="F:chemokine activity"/>
    <property type="evidence" value="ECO:0007669"/>
    <property type="project" value="InterPro"/>
</dbReference>
<organism evidence="9 10">
    <name type="scientific">Ornithorhynchus anatinus</name>
    <name type="common">Duckbill platypus</name>
    <dbReference type="NCBI Taxonomy" id="9258"/>
    <lineage>
        <taxon>Eukaryota</taxon>
        <taxon>Metazoa</taxon>
        <taxon>Chordata</taxon>
        <taxon>Craniata</taxon>
        <taxon>Vertebrata</taxon>
        <taxon>Euteleostomi</taxon>
        <taxon>Mammalia</taxon>
        <taxon>Monotremata</taxon>
        <taxon>Ornithorhynchidae</taxon>
        <taxon>Ornithorhynchus</taxon>
    </lineage>
</organism>
<name>F7B2K3_ORNAN</name>
<dbReference type="SMART" id="SM00199">
    <property type="entry name" value="SCY"/>
    <property type="match status" value="1"/>
</dbReference>
<reference evidence="9" key="3">
    <citation type="submission" date="2025-09" db="UniProtKB">
        <authorList>
            <consortium name="Ensembl"/>
        </authorList>
    </citation>
    <scope>IDENTIFICATION</scope>
    <source>
        <strain evidence="9">Glennie</strain>
    </source>
</reference>
<protein>
    <recommendedName>
        <fullName evidence="6">C-C motif chemokine</fullName>
    </recommendedName>
</protein>
<proteinExistence type="inferred from homology"/>
<dbReference type="OMA" id="WVQALLE"/>
<feature type="region of interest" description="Disordered" evidence="7">
    <location>
        <begin position="81"/>
        <end position="108"/>
    </location>
</feature>
<feature type="signal peptide" evidence="6">
    <location>
        <begin position="1"/>
        <end position="20"/>
    </location>
</feature>
<dbReference type="InterPro" id="IPR001811">
    <property type="entry name" value="Chemokine_IL8-like_dom"/>
</dbReference>
<dbReference type="Pfam" id="PF00048">
    <property type="entry name" value="IL8"/>
    <property type="match status" value="1"/>
</dbReference>
<dbReference type="FunFam" id="2.40.50.40:FF:000002">
    <property type="entry name" value="C-C motif chemokine"/>
    <property type="match status" value="1"/>
</dbReference>
<dbReference type="AlphaFoldDB" id="F7B2K3"/>
<feature type="compositionally biased region" description="Basic and acidic residues" evidence="7">
    <location>
        <begin position="81"/>
        <end position="93"/>
    </location>
</feature>
<evidence type="ECO:0000256" key="3">
    <source>
        <dbReference type="ARBA" id="ARBA00022514"/>
    </source>
</evidence>
<dbReference type="GO" id="GO:0006955">
    <property type="term" value="P:immune response"/>
    <property type="evidence" value="ECO:0007669"/>
    <property type="project" value="InterPro"/>
</dbReference>
<keyword evidence="10" id="KW-1185">Reference proteome</keyword>
<reference evidence="9" key="2">
    <citation type="submission" date="2025-08" db="UniProtKB">
        <authorList>
            <consortium name="Ensembl"/>
        </authorList>
    </citation>
    <scope>IDENTIFICATION</scope>
    <source>
        <strain evidence="9">Glennie</strain>
    </source>
</reference>
<comment type="subcellular location">
    <subcellularLocation>
        <location evidence="6">Secreted</location>
    </subcellularLocation>
</comment>
<accession>F7B2K3</accession>
<evidence type="ECO:0000259" key="8">
    <source>
        <dbReference type="SMART" id="SM00199"/>
    </source>
</evidence>
<dbReference type="PANTHER" id="PTHR12015">
    <property type="entry name" value="SMALL INDUCIBLE CYTOKINE A"/>
    <property type="match status" value="1"/>
</dbReference>
<dbReference type="Proteomes" id="UP000002279">
    <property type="component" value="Chromosome 17"/>
</dbReference>
<dbReference type="PANTHER" id="PTHR12015:SF103">
    <property type="entry name" value="C-C MOTIF CHEMOKINE 4-RELATED"/>
    <property type="match status" value="1"/>
</dbReference>
<reference evidence="9 10" key="1">
    <citation type="journal article" date="2008" name="Nature">
        <title>Genome analysis of the platypus reveals unique signatures of evolution.</title>
        <authorList>
            <person name="Warren W.C."/>
            <person name="Hillier L.W."/>
            <person name="Marshall Graves J.A."/>
            <person name="Birney E."/>
            <person name="Ponting C.P."/>
            <person name="Grutzner F."/>
            <person name="Belov K."/>
            <person name="Miller W."/>
            <person name="Clarke L."/>
            <person name="Chinwalla A.T."/>
            <person name="Yang S.P."/>
            <person name="Heger A."/>
            <person name="Locke D.P."/>
            <person name="Miethke P."/>
            <person name="Waters P.D."/>
            <person name="Veyrunes F."/>
            <person name="Fulton L."/>
            <person name="Fulton B."/>
            <person name="Graves T."/>
            <person name="Wallis J."/>
            <person name="Puente X.S."/>
            <person name="Lopez-Otin C."/>
            <person name="Ordonez G.R."/>
            <person name="Eichler E.E."/>
            <person name="Chen L."/>
            <person name="Cheng Z."/>
            <person name="Deakin J.E."/>
            <person name="Alsop A."/>
            <person name="Thompson K."/>
            <person name="Kirby P."/>
            <person name="Papenfuss A.T."/>
            <person name="Wakefield M.J."/>
            <person name="Olender T."/>
            <person name="Lancet D."/>
            <person name="Huttley G.A."/>
            <person name="Smit A.F."/>
            <person name="Pask A."/>
            <person name="Temple-Smith P."/>
            <person name="Batzer M.A."/>
            <person name="Walker J.A."/>
            <person name="Konkel M.K."/>
            <person name="Harris R.S."/>
            <person name="Whittington C.M."/>
            <person name="Wong E.S."/>
            <person name="Gemmell N.J."/>
            <person name="Buschiazzo E."/>
            <person name="Vargas Jentzsch I.M."/>
            <person name="Merkel A."/>
            <person name="Schmitz J."/>
            <person name="Zemann A."/>
            <person name="Churakov G."/>
            <person name="Kriegs J.O."/>
            <person name="Brosius J."/>
            <person name="Murchison E.P."/>
            <person name="Sachidanandam R."/>
            <person name="Smith C."/>
            <person name="Hannon G.J."/>
            <person name="Tsend-Ayush E."/>
            <person name="McMillan D."/>
            <person name="Attenborough R."/>
            <person name="Rens W."/>
            <person name="Ferguson-Smith M."/>
            <person name="Lefevre C.M."/>
            <person name="Sharp J.A."/>
            <person name="Nicholas K.R."/>
            <person name="Ray D.A."/>
            <person name="Kube M."/>
            <person name="Reinhardt R."/>
            <person name="Pringle T.H."/>
            <person name="Taylor J."/>
            <person name="Jones R.C."/>
            <person name="Nixon B."/>
            <person name="Dacheux J.L."/>
            <person name="Niwa H."/>
            <person name="Sekita Y."/>
            <person name="Huang X."/>
            <person name="Stark A."/>
            <person name="Kheradpour P."/>
            <person name="Kellis M."/>
            <person name="Flicek P."/>
            <person name="Chen Y."/>
            <person name="Webber C."/>
            <person name="Hardison R."/>
            <person name="Nelson J."/>
            <person name="Hallsworth-Pepin K."/>
            <person name="Delehaunty K."/>
            <person name="Markovic C."/>
            <person name="Minx P."/>
            <person name="Feng Y."/>
            <person name="Kremitzki C."/>
            <person name="Mitreva M."/>
            <person name="Glasscock J."/>
            <person name="Wylie T."/>
            <person name="Wohldmann P."/>
            <person name="Thiru P."/>
            <person name="Nhan M.N."/>
            <person name="Pohl C.S."/>
            <person name="Smith S.M."/>
            <person name="Hou S."/>
            <person name="Nefedov M."/>
            <person name="de Jong P.J."/>
            <person name="Renfree M.B."/>
            <person name="Mardis E.R."/>
            <person name="Wilson R.K."/>
        </authorList>
    </citation>
    <scope>NUCLEOTIDE SEQUENCE [LARGE SCALE GENOMIC DNA]</scope>
    <source>
        <strain evidence="9 10">Glennie</strain>
    </source>
</reference>
<dbReference type="SUPFAM" id="SSF54117">
    <property type="entry name" value="Interleukin 8-like chemokines"/>
    <property type="match status" value="1"/>
</dbReference>
<evidence type="ECO:0000256" key="5">
    <source>
        <dbReference type="ARBA" id="ARBA00023157"/>
    </source>
</evidence>
<dbReference type="GO" id="GO:0005615">
    <property type="term" value="C:extracellular space"/>
    <property type="evidence" value="ECO:0007669"/>
    <property type="project" value="UniProtKB-KW"/>
</dbReference>
<keyword evidence="3 6" id="KW-0202">Cytokine</keyword>
<evidence type="ECO:0000256" key="4">
    <source>
        <dbReference type="ARBA" id="ARBA00022729"/>
    </source>
</evidence>
<dbReference type="InterPro" id="IPR039809">
    <property type="entry name" value="Chemokine_b/g/d"/>
</dbReference>
<dbReference type="Bgee" id="ENSOANG00000002927">
    <property type="expression patterns" value="Expressed in liver and 3 other cell types or tissues"/>
</dbReference>
<sequence length="108" mass="11992">PEVALSTLLLTVALCSLASSAPRVHVPVTCCTNYLHRPLPQKLVKSYFQNRSQCPKPGIIFTTVKGLRVCANPRKSWVQKRVKELNQSREEGSQMRSGNKDPPPPLPT</sequence>
<feature type="chain" id="PRO_5028522819" description="C-C motif chemokine" evidence="6">
    <location>
        <begin position="21"/>
        <end position="108"/>
    </location>
</feature>
<dbReference type="CDD" id="cd00272">
    <property type="entry name" value="Chemokine_CC"/>
    <property type="match status" value="1"/>
</dbReference>
<evidence type="ECO:0000256" key="7">
    <source>
        <dbReference type="SAM" id="MobiDB-lite"/>
    </source>
</evidence>
<keyword evidence="6" id="KW-0964">Secreted</keyword>
<evidence type="ECO:0000256" key="1">
    <source>
        <dbReference type="ARBA" id="ARBA00010868"/>
    </source>
</evidence>
<keyword evidence="4 6" id="KW-0732">Signal</keyword>
<dbReference type="PROSITE" id="PS00472">
    <property type="entry name" value="SMALL_CYTOKINES_CC"/>
    <property type="match status" value="1"/>
</dbReference>
<keyword evidence="5" id="KW-1015">Disulfide bond</keyword>
<dbReference type="GeneTree" id="ENSGT01100000263482"/>
<evidence type="ECO:0000256" key="2">
    <source>
        <dbReference type="ARBA" id="ARBA00022500"/>
    </source>
</evidence>
<keyword evidence="2 6" id="KW-0145">Chemotaxis</keyword>
<comment type="similarity">
    <text evidence="1 6">Belongs to the intercrine beta (chemokine CC) family.</text>
</comment>
<dbReference type="Ensembl" id="ENSOANT00000004650.2">
    <property type="protein sequence ID" value="ENSOANP00000004649.2"/>
    <property type="gene ID" value="ENSOANG00000002927.2"/>
</dbReference>
<dbReference type="Gene3D" id="2.40.50.40">
    <property type="match status" value="1"/>
</dbReference>
<dbReference type="InterPro" id="IPR036048">
    <property type="entry name" value="Interleukin_8-like_sf"/>
</dbReference>
<evidence type="ECO:0000256" key="6">
    <source>
        <dbReference type="RuleBase" id="RU361150"/>
    </source>
</evidence>